<name>A0AAW3UN38_9BURK</name>
<dbReference type="InterPro" id="IPR051265">
    <property type="entry name" value="HIBADH-related_NP60_sf"/>
</dbReference>
<proteinExistence type="predicted"/>
<comment type="caution">
    <text evidence="6">The sequence shown here is derived from an EMBL/GenBank/DDBJ whole genome shotgun (WGS) entry which is preliminary data.</text>
</comment>
<dbReference type="InterPro" id="IPR006115">
    <property type="entry name" value="6PGDH_NADP-bd"/>
</dbReference>
<dbReference type="InterPro" id="IPR036291">
    <property type="entry name" value="NAD(P)-bd_dom_sf"/>
</dbReference>
<dbReference type="GO" id="GO:0050661">
    <property type="term" value="F:NADP binding"/>
    <property type="evidence" value="ECO:0007669"/>
    <property type="project" value="InterPro"/>
</dbReference>
<dbReference type="InterPro" id="IPR015815">
    <property type="entry name" value="HIBADH-related"/>
</dbReference>
<keyword evidence="1 6" id="KW-0560">Oxidoreductase</keyword>
<dbReference type="Pfam" id="PF03446">
    <property type="entry name" value="NAD_binding_2"/>
    <property type="match status" value="1"/>
</dbReference>
<dbReference type="SUPFAM" id="SSF51735">
    <property type="entry name" value="NAD(P)-binding Rossmann-fold domains"/>
    <property type="match status" value="1"/>
</dbReference>
<dbReference type="Proteomes" id="UP000518681">
    <property type="component" value="Unassembled WGS sequence"/>
</dbReference>
<evidence type="ECO:0000256" key="2">
    <source>
        <dbReference type="ARBA" id="ARBA00023027"/>
    </source>
</evidence>
<dbReference type="GO" id="GO:0016054">
    <property type="term" value="P:organic acid catabolic process"/>
    <property type="evidence" value="ECO:0007669"/>
    <property type="project" value="UniProtKB-ARBA"/>
</dbReference>
<dbReference type="Gene3D" id="1.10.1040.10">
    <property type="entry name" value="N-(1-d-carboxylethyl)-l-norvaline Dehydrogenase, domain 2"/>
    <property type="match status" value="1"/>
</dbReference>
<evidence type="ECO:0000313" key="7">
    <source>
        <dbReference type="Proteomes" id="UP000518681"/>
    </source>
</evidence>
<gene>
    <name evidence="6" type="ORF">GGD69_000905</name>
</gene>
<dbReference type="SUPFAM" id="SSF48179">
    <property type="entry name" value="6-phosphogluconate dehydrogenase C-terminal domain-like"/>
    <property type="match status" value="1"/>
</dbReference>
<evidence type="ECO:0000256" key="3">
    <source>
        <dbReference type="PIRSR" id="PIRSR000103-1"/>
    </source>
</evidence>
<dbReference type="Gene3D" id="3.40.50.720">
    <property type="entry name" value="NAD(P)-binding Rossmann-like Domain"/>
    <property type="match status" value="1"/>
</dbReference>
<evidence type="ECO:0000259" key="5">
    <source>
        <dbReference type="Pfam" id="PF14833"/>
    </source>
</evidence>
<dbReference type="EMBL" id="JACIIK010000002">
    <property type="protein sequence ID" value="MBB6200059.1"/>
    <property type="molecule type" value="Genomic_DNA"/>
</dbReference>
<reference evidence="6 7" key="1">
    <citation type="submission" date="2020-08" db="EMBL/GenBank/DDBJ databases">
        <title>Genomic Encyclopedia of Type Strains, Phase IV (KMG-V): Genome sequencing to study the core and pangenomes of soil and plant-associated prokaryotes.</title>
        <authorList>
            <person name="Whitman W."/>
        </authorList>
    </citation>
    <scope>NUCLEOTIDE SEQUENCE [LARGE SCALE GENOMIC DNA]</scope>
    <source>
        <strain evidence="6 7">SEMIA 4013</strain>
    </source>
</reference>
<dbReference type="Pfam" id="PF14833">
    <property type="entry name" value="NAD_binding_11"/>
    <property type="match status" value="1"/>
</dbReference>
<dbReference type="AlphaFoldDB" id="A0AAW3UN38"/>
<organism evidence="6 7">
    <name type="scientific">Paraburkholderia fungorum</name>
    <dbReference type="NCBI Taxonomy" id="134537"/>
    <lineage>
        <taxon>Bacteria</taxon>
        <taxon>Pseudomonadati</taxon>
        <taxon>Pseudomonadota</taxon>
        <taxon>Betaproteobacteria</taxon>
        <taxon>Burkholderiales</taxon>
        <taxon>Burkholderiaceae</taxon>
        <taxon>Paraburkholderia</taxon>
    </lineage>
</organism>
<dbReference type="InterPro" id="IPR002204">
    <property type="entry name" value="3-OH-isobutyrate_DH-rel_CS"/>
</dbReference>
<dbReference type="RefSeq" id="WP_183796712.1">
    <property type="nucleotide sequence ID" value="NZ_JACIII010000002.1"/>
</dbReference>
<dbReference type="GO" id="GO:0008442">
    <property type="term" value="F:3-hydroxyisobutyrate dehydrogenase activity"/>
    <property type="evidence" value="ECO:0007669"/>
    <property type="project" value="UniProtKB-EC"/>
</dbReference>
<dbReference type="PROSITE" id="PS00895">
    <property type="entry name" value="3_HYDROXYISOBUT_DH"/>
    <property type="match status" value="1"/>
</dbReference>
<evidence type="ECO:0000313" key="6">
    <source>
        <dbReference type="EMBL" id="MBB6200059.1"/>
    </source>
</evidence>
<dbReference type="EC" id="1.1.1.31" evidence="6"/>
<feature type="domain" description="3-hydroxyisobutyrate dehydrogenase-like NAD-binding" evidence="5">
    <location>
        <begin position="166"/>
        <end position="283"/>
    </location>
</feature>
<dbReference type="PANTHER" id="PTHR43580">
    <property type="entry name" value="OXIDOREDUCTASE GLYR1-RELATED"/>
    <property type="match status" value="1"/>
</dbReference>
<evidence type="ECO:0000259" key="4">
    <source>
        <dbReference type="Pfam" id="PF03446"/>
    </source>
</evidence>
<accession>A0AAW3UN38</accession>
<protein>
    <submittedName>
        <fullName evidence="6">3-hydroxyisobutyrate dehydrogenase</fullName>
        <ecNumber evidence="6">1.1.1.31</ecNumber>
    </submittedName>
</protein>
<evidence type="ECO:0000256" key="1">
    <source>
        <dbReference type="ARBA" id="ARBA00023002"/>
    </source>
</evidence>
<dbReference type="InterPro" id="IPR029154">
    <property type="entry name" value="HIBADH-like_NADP-bd"/>
</dbReference>
<dbReference type="PIRSF" id="PIRSF000103">
    <property type="entry name" value="HIBADH"/>
    <property type="match status" value="1"/>
</dbReference>
<dbReference type="InterPro" id="IPR013328">
    <property type="entry name" value="6PGD_dom2"/>
</dbReference>
<dbReference type="InterPro" id="IPR008927">
    <property type="entry name" value="6-PGluconate_DH-like_C_sf"/>
</dbReference>
<feature type="domain" description="6-phosphogluconate dehydrogenase NADP-binding" evidence="4">
    <location>
        <begin position="3"/>
        <end position="161"/>
    </location>
</feature>
<keyword evidence="2" id="KW-0520">NAD</keyword>
<dbReference type="GO" id="GO:0051287">
    <property type="term" value="F:NAD binding"/>
    <property type="evidence" value="ECO:0007669"/>
    <property type="project" value="InterPro"/>
</dbReference>
<dbReference type="PANTHER" id="PTHR43580:SF2">
    <property type="entry name" value="CYTOKINE-LIKE NUCLEAR FACTOR N-PAC"/>
    <property type="match status" value="1"/>
</dbReference>
<sequence>MKTGFIGLGVMGQPMALNLARAGIGLIVWNRTPERCTALRDAGAQVAESAGDVFRQARIVILMMATDTALDAVLGRHTADFAANVAQHTIVHMGTTSADYSRGLEADIRAAGGRYVEAPVSGSRKPAEAGQLVAMLAGEPAAVEEVRPFLKPMCHETVVCGAVPTGLLMKLSVNTFLIPMVTAIAEASHLARRYGLDMKQFQAVLDAGPMASNVSRVKADKLVNEDFTVQASILDVLKNNRLAAEAARNANLASPLLDVCFDLYTETVELGHGQADMAAVVHAIEARTEARKNAGSAEGRA</sequence>
<feature type="active site" evidence="3">
    <location>
        <position position="170"/>
    </location>
</feature>